<evidence type="ECO:0000256" key="1">
    <source>
        <dbReference type="SAM" id="Phobius"/>
    </source>
</evidence>
<gene>
    <name evidence="2" type="ORF">B0H17DRAFT_1028160</name>
</gene>
<organism evidence="2 3">
    <name type="scientific">Mycena rosella</name>
    <name type="common">Pink bonnet</name>
    <name type="synonym">Agaricus rosellus</name>
    <dbReference type="NCBI Taxonomy" id="1033263"/>
    <lineage>
        <taxon>Eukaryota</taxon>
        <taxon>Fungi</taxon>
        <taxon>Dikarya</taxon>
        <taxon>Basidiomycota</taxon>
        <taxon>Agaricomycotina</taxon>
        <taxon>Agaricomycetes</taxon>
        <taxon>Agaricomycetidae</taxon>
        <taxon>Agaricales</taxon>
        <taxon>Marasmiineae</taxon>
        <taxon>Mycenaceae</taxon>
        <taxon>Mycena</taxon>
    </lineage>
</organism>
<feature type="transmembrane region" description="Helical" evidence="1">
    <location>
        <begin position="17"/>
        <end position="38"/>
    </location>
</feature>
<reference evidence="2" key="1">
    <citation type="submission" date="2023-03" db="EMBL/GenBank/DDBJ databases">
        <title>Massive genome expansion in bonnet fungi (Mycena s.s.) driven by repeated elements and novel gene families across ecological guilds.</title>
        <authorList>
            <consortium name="Lawrence Berkeley National Laboratory"/>
            <person name="Harder C.B."/>
            <person name="Miyauchi S."/>
            <person name="Viragh M."/>
            <person name="Kuo A."/>
            <person name="Thoen E."/>
            <person name="Andreopoulos B."/>
            <person name="Lu D."/>
            <person name="Skrede I."/>
            <person name="Drula E."/>
            <person name="Henrissat B."/>
            <person name="Morin E."/>
            <person name="Kohler A."/>
            <person name="Barry K."/>
            <person name="LaButti K."/>
            <person name="Morin E."/>
            <person name="Salamov A."/>
            <person name="Lipzen A."/>
            <person name="Mereny Z."/>
            <person name="Hegedus B."/>
            <person name="Baldrian P."/>
            <person name="Stursova M."/>
            <person name="Weitz H."/>
            <person name="Taylor A."/>
            <person name="Grigoriev I.V."/>
            <person name="Nagy L.G."/>
            <person name="Martin F."/>
            <person name="Kauserud H."/>
        </authorList>
    </citation>
    <scope>NUCLEOTIDE SEQUENCE</scope>
    <source>
        <strain evidence="2">CBHHK067</strain>
    </source>
</reference>
<keyword evidence="1" id="KW-0812">Transmembrane</keyword>
<proteinExistence type="predicted"/>
<protein>
    <submittedName>
        <fullName evidence="2">Uncharacterized protein</fullName>
    </submittedName>
</protein>
<sequence>MDPYSLYSFCHHHPLQLVLPSLLLLDFFPPLPICYVLLLQPTRSLLFFCSLSPPSLHHATRLPVLFCVPLYAFVVLPPRGRRGRPVGCGQGLSCRAHAGRACARD</sequence>
<name>A0AAD7MBY2_MYCRO</name>
<accession>A0AAD7MBY2</accession>
<dbReference type="EMBL" id="JARKIE010000002">
    <property type="protein sequence ID" value="KAJ7709504.1"/>
    <property type="molecule type" value="Genomic_DNA"/>
</dbReference>
<dbReference type="AlphaFoldDB" id="A0AAD7MBY2"/>
<evidence type="ECO:0000313" key="2">
    <source>
        <dbReference type="EMBL" id="KAJ7709504.1"/>
    </source>
</evidence>
<feature type="transmembrane region" description="Helical" evidence="1">
    <location>
        <begin position="58"/>
        <end position="76"/>
    </location>
</feature>
<evidence type="ECO:0000313" key="3">
    <source>
        <dbReference type="Proteomes" id="UP001221757"/>
    </source>
</evidence>
<keyword evidence="3" id="KW-1185">Reference proteome</keyword>
<keyword evidence="1" id="KW-0472">Membrane</keyword>
<dbReference type="Proteomes" id="UP001221757">
    <property type="component" value="Unassembled WGS sequence"/>
</dbReference>
<comment type="caution">
    <text evidence="2">The sequence shown here is derived from an EMBL/GenBank/DDBJ whole genome shotgun (WGS) entry which is preliminary data.</text>
</comment>
<keyword evidence="1" id="KW-1133">Transmembrane helix</keyword>